<dbReference type="GeneID" id="20098384"/>
<dbReference type="RefSeq" id="YP_009051916.1">
    <property type="nucleotide sequence ID" value="NC_024692.1"/>
</dbReference>
<reference evidence="1 2" key="1">
    <citation type="journal article" date="2014" name="BMC Genomics">
        <title>The genome and occlusion bodies of marine Penaeus monodon nudivirus (PmNV, also known as MBV and PemoNPV) suggest that it should be assigned to a new nudivirus genus that is distinct from the terrestrial nudiviruses.</title>
        <authorList>
            <person name="Yang Y.T."/>
            <person name="Lee D.Y."/>
            <person name="Wang Y."/>
            <person name="Hu J.M."/>
            <person name="Li W.H."/>
            <person name="Leu J.H."/>
            <person name="Chang G.D."/>
            <person name="Ke H.M."/>
            <person name="Kang S.T."/>
            <person name="Lin S.S."/>
            <person name="Kou G.H."/>
            <person name="Lo C.F."/>
        </authorList>
    </citation>
    <scope>NUCLEOTIDE SEQUENCE [LARGE SCALE GENOMIC DNA]</scope>
    <source>
        <strain evidence="1">Indonesia</strain>
    </source>
</reference>
<sequence length="219" mass="26070">MGFIFDFNENEVIEPVTFNPAYDNIFRVPIILKNENNPNNLKNVILFDMEVDGKIGTVNKKYTYIPNIREWSVIKLTVPFTKEDVMAPSNLFEYKNVISNWDAIDAFCYLYEKLNYPHIIAHNGCKFDFLILIANIHRYIDDVSILTKMKFFDSFSYIKSYMKSNPLRLDSLKNRDIFLHFQNEYKKYAHIVRREHHATEDSQMMGLWLIQLYKTKILI</sequence>
<dbReference type="SUPFAM" id="SSF53098">
    <property type="entry name" value="Ribonuclease H-like"/>
    <property type="match status" value="1"/>
</dbReference>
<keyword evidence="2" id="KW-1185">Reference proteome</keyword>
<name>A0A076FJ04_9VIRU</name>
<dbReference type="EMBL" id="KJ184318">
    <property type="protein sequence ID" value="AII15866.1"/>
    <property type="molecule type" value="Genomic_DNA"/>
</dbReference>
<evidence type="ECO:0000313" key="2">
    <source>
        <dbReference type="Proteomes" id="UP000203413"/>
    </source>
</evidence>
<dbReference type="Gene3D" id="3.30.420.10">
    <property type="entry name" value="Ribonuclease H-like superfamily/Ribonuclease H"/>
    <property type="match status" value="1"/>
</dbReference>
<dbReference type="GO" id="GO:0003676">
    <property type="term" value="F:nucleic acid binding"/>
    <property type="evidence" value="ECO:0007669"/>
    <property type="project" value="InterPro"/>
</dbReference>
<dbReference type="Proteomes" id="UP000203413">
    <property type="component" value="Segment"/>
</dbReference>
<dbReference type="KEGG" id="vg:20098384"/>
<protein>
    <submittedName>
        <fullName evidence="1">Uncharacterized protein</fullName>
    </submittedName>
</protein>
<dbReference type="InterPro" id="IPR012337">
    <property type="entry name" value="RNaseH-like_sf"/>
</dbReference>
<organism evidence="1 2">
    <name type="scientific">Penaeus monodon nudivirus</name>
    <dbReference type="NCBI Taxonomy" id="1529056"/>
    <lineage>
        <taxon>Viruses</taxon>
        <taxon>Viruses incertae sedis</taxon>
        <taxon>Naldaviricetes</taxon>
        <taxon>Lefavirales</taxon>
        <taxon>Nudiviridae</taxon>
        <taxon>Gammanudivirus</taxon>
        <taxon>Gammanudivirus pemonodonis</taxon>
    </lineage>
</organism>
<dbReference type="InterPro" id="IPR036397">
    <property type="entry name" value="RNaseH_sf"/>
</dbReference>
<accession>A0A076FJ04</accession>
<proteinExistence type="predicted"/>
<evidence type="ECO:0000313" key="1">
    <source>
        <dbReference type="EMBL" id="AII15866.1"/>
    </source>
</evidence>
<gene>
    <name evidence="1" type="ORF">PmNV_078</name>
</gene>